<dbReference type="InterPro" id="IPR050645">
    <property type="entry name" value="Histidine_acid_phosphatase"/>
</dbReference>
<dbReference type="PANTHER" id="PTHR11567:SF211">
    <property type="entry name" value="PROSTATIC ACID PHOSPHATASE"/>
    <property type="match status" value="1"/>
</dbReference>
<evidence type="ECO:0000256" key="2">
    <source>
        <dbReference type="ARBA" id="ARBA00005375"/>
    </source>
</evidence>
<comment type="caution">
    <text evidence="9">The sequence shown here is derived from an EMBL/GenBank/DDBJ whole genome shotgun (WGS) entry which is preliminary data.</text>
</comment>
<evidence type="ECO:0000256" key="5">
    <source>
        <dbReference type="ARBA" id="ARBA00022801"/>
    </source>
</evidence>
<dbReference type="CDD" id="cd07061">
    <property type="entry name" value="HP_HAP_like"/>
    <property type="match status" value="3"/>
</dbReference>
<dbReference type="InterPro" id="IPR000560">
    <property type="entry name" value="His_Pase_clade-2"/>
</dbReference>
<dbReference type="OrthoDB" id="10257284at2759"/>
<evidence type="ECO:0000256" key="4">
    <source>
        <dbReference type="ARBA" id="ARBA00022729"/>
    </source>
</evidence>
<comment type="similarity">
    <text evidence="2">Belongs to the histidine acid phosphatase family.</text>
</comment>
<dbReference type="EMBL" id="NNAY01005308">
    <property type="protein sequence ID" value="OXU16770.1"/>
    <property type="molecule type" value="Genomic_DNA"/>
</dbReference>
<keyword evidence="10" id="KW-1185">Reference proteome</keyword>
<name>A0A232EEI8_9HYME</name>
<dbReference type="Proteomes" id="UP000215335">
    <property type="component" value="Unassembled WGS sequence"/>
</dbReference>
<dbReference type="Gene3D" id="3.40.50.1240">
    <property type="entry name" value="Phosphoglycerate mutase-like"/>
    <property type="match status" value="3"/>
</dbReference>
<dbReference type="SUPFAM" id="SSF53254">
    <property type="entry name" value="Phosphoglycerate mutase-like"/>
    <property type="match status" value="3"/>
</dbReference>
<organism evidence="9 10">
    <name type="scientific">Trichomalopsis sarcophagae</name>
    <dbReference type="NCBI Taxonomy" id="543379"/>
    <lineage>
        <taxon>Eukaryota</taxon>
        <taxon>Metazoa</taxon>
        <taxon>Ecdysozoa</taxon>
        <taxon>Arthropoda</taxon>
        <taxon>Hexapoda</taxon>
        <taxon>Insecta</taxon>
        <taxon>Pterygota</taxon>
        <taxon>Neoptera</taxon>
        <taxon>Endopterygota</taxon>
        <taxon>Hymenoptera</taxon>
        <taxon>Apocrita</taxon>
        <taxon>Proctotrupomorpha</taxon>
        <taxon>Chalcidoidea</taxon>
        <taxon>Pteromalidae</taxon>
        <taxon>Pteromalinae</taxon>
        <taxon>Trichomalopsis</taxon>
    </lineage>
</organism>
<dbReference type="InterPro" id="IPR033379">
    <property type="entry name" value="Acid_Pase_AS"/>
</dbReference>
<feature type="chain" id="PRO_5013234832" description="acid phosphatase" evidence="8">
    <location>
        <begin position="28"/>
        <end position="1039"/>
    </location>
</feature>
<keyword evidence="4 8" id="KW-0732">Signal</keyword>
<protein>
    <recommendedName>
        <fullName evidence="3">acid phosphatase</fullName>
        <ecNumber evidence="3">3.1.3.2</ecNumber>
    </recommendedName>
</protein>
<keyword evidence="7" id="KW-0325">Glycoprotein</keyword>
<evidence type="ECO:0000256" key="3">
    <source>
        <dbReference type="ARBA" id="ARBA00012646"/>
    </source>
</evidence>
<dbReference type="STRING" id="543379.A0A232EEI8"/>
<keyword evidence="5" id="KW-0378">Hydrolase</keyword>
<evidence type="ECO:0000313" key="10">
    <source>
        <dbReference type="Proteomes" id="UP000215335"/>
    </source>
</evidence>
<evidence type="ECO:0000256" key="1">
    <source>
        <dbReference type="ARBA" id="ARBA00000032"/>
    </source>
</evidence>
<sequence length="1039" mass="120137">MQANIWLLNSFFVIFSCFLSKFSSVNSFTLKSLTVLFRHGDRTPEKSALYPKDPHLNHDYYPVVYGALTNEGKKREYEIGKFLRNRYNDFLGVVYFPNDVYARSTNKARTKMSLLLVLAGLYPPSKAQQWTSELAWQPIPIDYLPVEKDSLLHSLSCPAYKKERARVGETEEYKKDFSQFQEDLIKISEFTGLNITRSRQVLDLYHTLVAEAGLNLTLPEWTKPYFPQGSLLKAAIFGYKTQSYTTKLTRLNGGMILRKFLNDVSAVKEGKRGPKIFLYSAHEVTVSALLWALKAWKPEIPQYSSSVILELWEKNSKYYIKVLYYKGIPPETENRTIQGCSEFCPLEDFKKILKNNIPDDFDRECFDADNFTLKSISILFRHGDRTPEKSAMYPKDPYYNYDYYPLELGALTNVGKQREYELGKFLRNRYHNFLSDIYFPRDVYARSTDFDRTKMSLMLLLAGLYPPNKIQQWTSELAWQPIPITYLPINQDSFLRASDCPMFKKEHSRVLKTEEYKTDFSQFREDLIKISKFTGLNITTSNQMLGLYHTLVAEDGLNLTLPNWTKPYFPQGVILKTAIFDYKTQSYNAKLTKLNGGAVLRKFLNDASAVKKGKRGPKIFLHSAHETTLAAVLRALKAWKPEIPQYSSSVILELWKKDSKYYVKVVYYKGIPPETENRTIQGCSEYCPLEAFENILKDNIPDDYDRECYEHGDRTPEKSALYPTDPHVNEDFRPVSFGGLTNVGKKREYELGKFLRNRYNDFLRDVYNPGGVYARSSDYSRTKMSLLLVLAGLYPPNKDQRWNSKLNWQPIPITYMSIMKDSLLRPLRCPTFGKEHARVLQTKEYTKDFARFGDDLIKLSKFTGLNITKASQVLSLYNTLTAEAGLNLALPEWTKPYFPQGVILDVAIFDLKTLTYNTKLTRLNGGMLLRKFLDDASAVQQGRRGPKIFLYSAHEVTVSALLWALKVSKSEIPEYSSSVILELWEKDSEYYVKVVYYKGIPSESEDRTIQGCSEFCPLEDFKNILRDHIPDDVDRECFE</sequence>
<keyword evidence="6" id="KW-1015">Disulfide bond</keyword>
<evidence type="ECO:0000256" key="7">
    <source>
        <dbReference type="ARBA" id="ARBA00023180"/>
    </source>
</evidence>
<dbReference type="PROSITE" id="PS00616">
    <property type="entry name" value="HIS_ACID_PHOSPHAT_1"/>
    <property type="match status" value="2"/>
</dbReference>
<proteinExistence type="inferred from homology"/>
<reference evidence="9 10" key="1">
    <citation type="journal article" date="2017" name="Curr. Biol.">
        <title>The Evolution of Venom by Co-option of Single-Copy Genes.</title>
        <authorList>
            <person name="Martinson E.O."/>
            <person name="Mrinalini"/>
            <person name="Kelkar Y.D."/>
            <person name="Chang C.H."/>
            <person name="Werren J.H."/>
        </authorList>
    </citation>
    <scope>NUCLEOTIDE SEQUENCE [LARGE SCALE GENOMIC DNA]</scope>
    <source>
        <strain evidence="9 10">Alberta</strain>
        <tissue evidence="9">Whole body</tissue>
    </source>
</reference>
<comment type="catalytic activity">
    <reaction evidence="1">
        <text>a phosphate monoester + H2O = an alcohol + phosphate</text>
        <dbReference type="Rhea" id="RHEA:15017"/>
        <dbReference type="ChEBI" id="CHEBI:15377"/>
        <dbReference type="ChEBI" id="CHEBI:30879"/>
        <dbReference type="ChEBI" id="CHEBI:43474"/>
        <dbReference type="ChEBI" id="CHEBI:67140"/>
        <dbReference type="EC" id="3.1.3.2"/>
    </reaction>
</comment>
<accession>A0A232EEI8</accession>
<gene>
    <name evidence="9" type="ORF">TSAR_013404</name>
</gene>
<dbReference type="InterPro" id="IPR029033">
    <property type="entry name" value="His_PPase_superfam"/>
</dbReference>
<dbReference type="AlphaFoldDB" id="A0A232EEI8"/>
<dbReference type="PANTHER" id="PTHR11567">
    <property type="entry name" value="ACID PHOSPHATASE-RELATED"/>
    <property type="match status" value="1"/>
</dbReference>
<evidence type="ECO:0000313" key="9">
    <source>
        <dbReference type="EMBL" id="OXU16770.1"/>
    </source>
</evidence>
<dbReference type="Pfam" id="PF00328">
    <property type="entry name" value="His_Phos_2"/>
    <property type="match status" value="3"/>
</dbReference>
<feature type="signal peptide" evidence="8">
    <location>
        <begin position="1"/>
        <end position="27"/>
    </location>
</feature>
<evidence type="ECO:0000256" key="8">
    <source>
        <dbReference type="SAM" id="SignalP"/>
    </source>
</evidence>
<dbReference type="GO" id="GO:0003993">
    <property type="term" value="F:acid phosphatase activity"/>
    <property type="evidence" value="ECO:0007669"/>
    <property type="project" value="UniProtKB-EC"/>
</dbReference>
<dbReference type="EC" id="3.1.3.2" evidence="3"/>
<evidence type="ECO:0000256" key="6">
    <source>
        <dbReference type="ARBA" id="ARBA00023157"/>
    </source>
</evidence>